<evidence type="ECO:0008006" key="2">
    <source>
        <dbReference type="Google" id="ProtNLM"/>
    </source>
</evidence>
<protein>
    <recommendedName>
        <fullName evidence="2">DUF4124 domain-containing protein</fullName>
    </recommendedName>
</protein>
<gene>
    <name evidence="1" type="ORF">FM038_003365</name>
</gene>
<proteinExistence type="predicted"/>
<dbReference type="EMBL" id="CP045503">
    <property type="protein sequence ID" value="QPG56569.1"/>
    <property type="molecule type" value="Genomic_DNA"/>
</dbReference>
<dbReference type="AlphaFoldDB" id="A0A550AC62"/>
<organism evidence="1">
    <name type="scientific">Shewanella eurypsychrophilus</name>
    <dbReference type="NCBI Taxonomy" id="2593656"/>
    <lineage>
        <taxon>Bacteria</taxon>
        <taxon>Pseudomonadati</taxon>
        <taxon>Pseudomonadota</taxon>
        <taxon>Gammaproteobacteria</taxon>
        <taxon>Alteromonadales</taxon>
        <taxon>Shewanellaceae</taxon>
        <taxon>Shewanella</taxon>
    </lineage>
</organism>
<reference evidence="1" key="1">
    <citation type="submission" date="2019-10" db="EMBL/GenBank/DDBJ databases">
        <title>Shewanella sp. YLB-07 whole genome sequence.</title>
        <authorList>
            <person name="Yu L."/>
        </authorList>
    </citation>
    <scope>NUCLEOTIDE SEQUENCE [LARGE SCALE GENOMIC DNA]</scope>
    <source>
        <strain evidence="1">YLB-08</strain>
    </source>
</reference>
<accession>A0A550AC62</accession>
<evidence type="ECO:0000313" key="1">
    <source>
        <dbReference type="EMBL" id="QPG56569.1"/>
    </source>
</evidence>
<sequence>MGKYILILGLLFWGQVNAGEIYKCNQNDLVIFSDKPCGEGAAVSKYSTDYRELERPSFSIYGNSKLISNIEYQTIWPFPSEPSGYISCVNVDSLRKAVWFNGKNTTYAINGQAMASGQLASKSIYSKIVGKKFLIGREASTNHDGLRMLIDEGLKLCL</sequence>
<name>A0A550AC62_9GAMM</name>